<evidence type="ECO:0000313" key="2">
    <source>
        <dbReference type="Proteomes" id="UP001139451"/>
    </source>
</evidence>
<dbReference type="AlphaFoldDB" id="A0A9X2KLH0"/>
<dbReference type="InterPro" id="IPR011013">
    <property type="entry name" value="Gal_mutarotase_sf_dom"/>
</dbReference>
<dbReference type="GO" id="GO:0016853">
    <property type="term" value="F:isomerase activity"/>
    <property type="evidence" value="ECO:0007669"/>
    <property type="project" value="InterPro"/>
</dbReference>
<dbReference type="Gene3D" id="2.70.98.10">
    <property type="match status" value="1"/>
</dbReference>
<accession>A0A9X2KLH0</accession>
<keyword evidence="2" id="KW-1185">Reference proteome</keyword>
<name>A0A9X2KLH0_9SPHN</name>
<dbReference type="SUPFAM" id="SSF74650">
    <property type="entry name" value="Galactose mutarotase-like"/>
    <property type="match status" value="1"/>
</dbReference>
<evidence type="ECO:0000313" key="1">
    <source>
        <dbReference type="EMBL" id="MCP3730795.1"/>
    </source>
</evidence>
<dbReference type="RefSeq" id="WP_254292927.1">
    <property type="nucleotide sequence ID" value="NZ_JAMLDX010000006.1"/>
</dbReference>
<dbReference type="InterPro" id="IPR014718">
    <property type="entry name" value="GH-type_carb-bd"/>
</dbReference>
<dbReference type="Pfam" id="PF01263">
    <property type="entry name" value="Aldose_epim"/>
    <property type="match status" value="1"/>
</dbReference>
<dbReference type="Proteomes" id="UP001139451">
    <property type="component" value="Unassembled WGS sequence"/>
</dbReference>
<dbReference type="InterPro" id="IPR037481">
    <property type="entry name" value="LacX"/>
</dbReference>
<gene>
    <name evidence="1" type="ORF">M9978_10170</name>
</gene>
<dbReference type="GO" id="GO:0005975">
    <property type="term" value="P:carbohydrate metabolic process"/>
    <property type="evidence" value="ECO:0007669"/>
    <property type="project" value="InterPro"/>
</dbReference>
<protein>
    <submittedName>
        <fullName evidence="1">Aldose 1-epimerase family protein</fullName>
    </submittedName>
</protein>
<dbReference type="CDD" id="cd09024">
    <property type="entry name" value="Aldose_epim_lacX"/>
    <property type="match status" value="1"/>
</dbReference>
<comment type="caution">
    <text evidence="1">The sequence shown here is derived from an EMBL/GenBank/DDBJ whole genome shotgun (WGS) entry which is preliminary data.</text>
</comment>
<dbReference type="EMBL" id="JAMLDX010000006">
    <property type="protein sequence ID" value="MCP3730795.1"/>
    <property type="molecule type" value="Genomic_DNA"/>
</dbReference>
<proteinExistence type="predicted"/>
<dbReference type="PANTHER" id="PTHR11122:SF13">
    <property type="entry name" value="GLUCOSE-6-PHOSPHATE 1-EPIMERASE"/>
    <property type="match status" value="1"/>
</dbReference>
<sequence length="299" mass="31865">MSADWVTIGDGTLTAAVNPLGAELSSLTDAAGGEWMTDADPAYWSGRSPLLFPIVGALNGGCYQLGGESYALPQHGFARRRRFEQVERAADAVRFRLTDDDETRAVYPFAFALDADYRIADGALTIACTVTNRGAAPMPASFGYHPAFAWPLPGEADKSGHAIRFDLPETSALARLEGGLIAGSDRPSPLAGDRRTLALNDALFEADALIWTGLASRAVTYAVPGGASLRVAFPDVDKLGIWTKQGARFMCIEPWWGLADPAGFAGEFSDKPGVMTLQPDEARTFAMVLMPMAKSSQNG</sequence>
<dbReference type="GO" id="GO:0030246">
    <property type="term" value="F:carbohydrate binding"/>
    <property type="evidence" value="ECO:0007669"/>
    <property type="project" value="InterPro"/>
</dbReference>
<reference evidence="1" key="1">
    <citation type="submission" date="2022-05" db="EMBL/GenBank/DDBJ databases">
        <title>Sphingomonas sp. strain MG17 Genome sequencing and assembly.</title>
        <authorList>
            <person name="Kim I."/>
        </authorList>
    </citation>
    <scope>NUCLEOTIDE SEQUENCE</scope>
    <source>
        <strain evidence="1">MG17</strain>
    </source>
</reference>
<dbReference type="PANTHER" id="PTHR11122">
    <property type="entry name" value="APOSPORY-ASSOCIATED PROTEIN C-RELATED"/>
    <property type="match status" value="1"/>
</dbReference>
<dbReference type="InterPro" id="IPR008183">
    <property type="entry name" value="Aldose_1/G6P_1-epimerase"/>
</dbReference>
<organism evidence="1 2">
    <name type="scientific">Sphingomonas tagetis</name>
    <dbReference type="NCBI Taxonomy" id="2949092"/>
    <lineage>
        <taxon>Bacteria</taxon>
        <taxon>Pseudomonadati</taxon>
        <taxon>Pseudomonadota</taxon>
        <taxon>Alphaproteobacteria</taxon>
        <taxon>Sphingomonadales</taxon>
        <taxon>Sphingomonadaceae</taxon>
        <taxon>Sphingomonas</taxon>
    </lineage>
</organism>